<dbReference type="EC" id="2.1.-.-" evidence="4"/>
<dbReference type="PANTHER" id="PTHR43861">
    <property type="entry name" value="TRANS-ACONITATE 2-METHYLTRANSFERASE-RELATED"/>
    <property type="match status" value="1"/>
</dbReference>
<keyword evidence="1 4" id="KW-0489">Methyltransferase</keyword>
<evidence type="ECO:0000256" key="1">
    <source>
        <dbReference type="ARBA" id="ARBA00022603"/>
    </source>
</evidence>
<proteinExistence type="predicted"/>
<dbReference type="EMBL" id="JBHSKM010000008">
    <property type="protein sequence ID" value="MFC5215270.1"/>
    <property type="molecule type" value="Genomic_DNA"/>
</dbReference>
<evidence type="ECO:0000259" key="3">
    <source>
        <dbReference type="Pfam" id="PF13649"/>
    </source>
</evidence>
<sequence>MTAEKPQTPTITEYADFLEATRASYDAIAPAYTEAFSDWPAESNPLDRSVVAAFAELARDHAPAPTADLGSGPGTITAHLHALGLPVFGVDLSPRMVALARRAHPELRFHVGSMTSLDLPDETLGGILALYSIIHVPDDHLPTTFAEFHRVLRPGAPLLLGFQSGDTEDRLHLTERFGQEIALDYHWRTPETVTGALTKAGLRLQARVLREPQDEEKRPRAFVLARKAA</sequence>
<reference evidence="5" key="1">
    <citation type="journal article" date="2019" name="Int. J. Syst. Evol. Microbiol.">
        <title>The Global Catalogue of Microorganisms (GCM) 10K type strain sequencing project: providing services to taxonomists for standard genome sequencing and annotation.</title>
        <authorList>
            <consortium name="The Broad Institute Genomics Platform"/>
            <consortium name="The Broad Institute Genome Sequencing Center for Infectious Disease"/>
            <person name="Wu L."/>
            <person name="Ma J."/>
        </authorList>
    </citation>
    <scope>NUCLEOTIDE SEQUENCE [LARGE SCALE GENOMIC DNA]</scope>
    <source>
        <strain evidence="5">KCTC 42586</strain>
    </source>
</reference>
<dbReference type="InterPro" id="IPR041698">
    <property type="entry name" value="Methyltransf_25"/>
</dbReference>
<dbReference type="InterPro" id="IPR029063">
    <property type="entry name" value="SAM-dependent_MTases_sf"/>
</dbReference>
<accession>A0ABW0CHK3</accession>
<organism evidence="4 5">
    <name type="scientific">Streptomyces coerulescens</name>
    <dbReference type="NCBI Taxonomy" id="29304"/>
    <lineage>
        <taxon>Bacteria</taxon>
        <taxon>Bacillati</taxon>
        <taxon>Actinomycetota</taxon>
        <taxon>Actinomycetes</taxon>
        <taxon>Kitasatosporales</taxon>
        <taxon>Streptomycetaceae</taxon>
        <taxon>Streptomyces</taxon>
    </lineage>
</organism>
<protein>
    <submittedName>
        <fullName evidence="4">Class I SAM-dependent methyltransferase</fullName>
        <ecNumber evidence="4">2.1.-.-</ecNumber>
    </submittedName>
</protein>
<dbReference type="SUPFAM" id="SSF53335">
    <property type="entry name" value="S-adenosyl-L-methionine-dependent methyltransferases"/>
    <property type="match status" value="1"/>
</dbReference>
<keyword evidence="5" id="KW-1185">Reference proteome</keyword>
<dbReference type="Gene3D" id="3.40.50.150">
    <property type="entry name" value="Vaccinia Virus protein VP39"/>
    <property type="match status" value="1"/>
</dbReference>
<evidence type="ECO:0000313" key="4">
    <source>
        <dbReference type="EMBL" id="MFC5215270.1"/>
    </source>
</evidence>
<dbReference type="RefSeq" id="WP_380853063.1">
    <property type="nucleotide sequence ID" value="NZ_JBHSKM010000008.1"/>
</dbReference>
<dbReference type="GO" id="GO:0008168">
    <property type="term" value="F:methyltransferase activity"/>
    <property type="evidence" value="ECO:0007669"/>
    <property type="project" value="UniProtKB-KW"/>
</dbReference>
<keyword evidence="2 4" id="KW-0808">Transferase</keyword>
<dbReference type="GO" id="GO:0032259">
    <property type="term" value="P:methylation"/>
    <property type="evidence" value="ECO:0007669"/>
    <property type="project" value="UniProtKB-KW"/>
</dbReference>
<feature type="domain" description="Methyltransferase" evidence="3">
    <location>
        <begin position="68"/>
        <end position="155"/>
    </location>
</feature>
<dbReference type="Proteomes" id="UP001596263">
    <property type="component" value="Unassembled WGS sequence"/>
</dbReference>
<comment type="caution">
    <text evidence="4">The sequence shown here is derived from an EMBL/GenBank/DDBJ whole genome shotgun (WGS) entry which is preliminary data.</text>
</comment>
<gene>
    <name evidence="4" type="ORF">ACFPQ9_15625</name>
</gene>
<dbReference type="PANTHER" id="PTHR43861:SF1">
    <property type="entry name" value="TRANS-ACONITATE 2-METHYLTRANSFERASE"/>
    <property type="match status" value="1"/>
</dbReference>
<name>A0ABW0CHK3_STRCD</name>
<dbReference type="Pfam" id="PF13649">
    <property type="entry name" value="Methyltransf_25"/>
    <property type="match status" value="1"/>
</dbReference>
<dbReference type="CDD" id="cd02440">
    <property type="entry name" value="AdoMet_MTases"/>
    <property type="match status" value="1"/>
</dbReference>
<evidence type="ECO:0000313" key="5">
    <source>
        <dbReference type="Proteomes" id="UP001596263"/>
    </source>
</evidence>
<evidence type="ECO:0000256" key="2">
    <source>
        <dbReference type="ARBA" id="ARBA00022679"/>
    </source>
</evidence>